<name>A0ABN8TQG6_9VIBR</name>
<keyword evidence="1" id="KW-0812">Transmembrane</keyword>
<dbReference type="EMBL" id="CALYLK010000135">
    <property type="protein sequence ID" value="CAH8223066.1"/>
    <property type="molecule type" value="Genomic_DNA"/>
</dbReference>
<gene>
    <name evidence="2" type="ORF">VAE063_940076</name>
</gene>
<proteinExistence type="predicted"/>
<organism evidence="2 3">
    <name type="scientific">Vibrio aestuarianus</name>
    <dbReference type="NCBI Taxonomy" id="28171"/>
    <lineage>
        <taxon>Bacteria</taxon>
        <taxon>Pseudomonadati</taxon>
        <taxon>Pseudomonadota</taxon>
        <taxon>Gammaproteobacteria</taxon>
        <taxon>Vibrionales</taxon>
        <taxon>Vibrionaceae</taxon>
        <taxon>Vibrio</taxon>
    </lineage>
</organism>
<keyword evidence="3" id="KW-1185">Reference proteome</keyword>
<comment type="caution">
    <text evidence="2">The sequence shown here is derived from an EMBL/GenBank/DDBJ whole genome shotgun (WGS) entry which is preliminary data.</text>
</comment>
<sequence>MTFCGAESSGKRVVNMCLSQSKSEVLMLKDHHICLFCKLPSITVYILSAFAIFHNKLRELMTSIERYYPYNLIILVFRM</sequence>
<evidence type="ECO:0000313" key="3">
    <source>
        <dbReference type="Proteomes" id="UP001152658"/>
    </source>
</evidence>
<keyword evidence="1" id="KW-1133">Transmembrane helix</keyword>
<keyword evidence="1" id="KW-0472">Membrane</keyword>
<accession>A0ABN8TQG6</accession>
<evidence type="ECO:0000256" key="1">
    <source>
        <dbReference type="SAM" id="Phobius"/>
    </source>
</evidence>
<feature type="transmembrane region" description="Helical" evidence="1">
    <location>
        <begin position="33"/>
        <end position="53"/>
    </location>
</feature>
<reference evidence="2" key="1">
    <citation type="submission" date="2022-06" db="EMBL/GenBank/DDBJ databases">
        <authorList>
            <person name="Goudenege D."/>
            <person name="Le Roux F."/>
        </authorList>
    </citation>
    <scope>NUCLEOTIDE SEQUENCE</scope>
    <source>
        <strain evidence="2">12-063</strain>
    </source>
</reference>
<protein>
    <submittedName>
        <fullName evidence="2">Uncharacterized protein</fullName>
    </submittedName>
</protein>
<evidence type="ECO:0000313" key="2">
    <source>
        <dbReference type="EMBL" id="CAH8223066.1"/>
    </source>
</evidence>
<dbReference type="Proteomes" id="UP001152658">
    <property type="component" value="Unassembled WGS sequence"/>
</dbReference>